<keyword evidence="1" id="KW-0732">Signal</keyword>
<evidence type="ECO:0000259" key="2">
    <source>
        <dbReference type="Pfam" id="PF07589"/>
    </source>
</evidence>
<name>A0A4P9USH5_METBY</name>
<dbReference type="OrthoDB" id="6227864at2"/>
<evidence type="ECO:0000256" key="1">
    <source>
        <dbReference type="SAM" id="SignalP"/>
    </source>
</evidence>
<feature type="signal peptide" evidence="1">
    <location>
        <begin position="1"/>
        <end position="35"/>
    </location>
</feature>
<gene>
    <name evidence="3" type="ORF">EQU24_15420</name>
</gene>
<reference evidence="4" key="1">
    <citation type="journal article" date="2019" name="J. Bacteriol.">
        <title>A Mutagenic Screen Identifies a TonB-Dependent Receptor Required for the Lanthanide Metal Switch in the Type I Methanotroph 'Methylotuvimicrobium buryatense' 5GB1C.</title>
        <authorList>
            <person name="Groom J.D."/>
            <person name="Ford S.M."/>
            <person name="Pesesky M.W."/>
            <person name="Lidstrom M.E."/>
        </authorList>
    </citation>
    <scope>NUCLEOTIDE SEQUENCE [LARGE SCALE GENOMIC DNA]</scope>
    <source>
        <strain evidence="4">5GB1C</strain>
    </source>
</reference>
<dbReference type="InterPro" id="IPR013424">
    <property type="entry name" value="Ice-binding_C"/>
</dbReference>
<keyword evidence="4" id="KW-1185">Reference proteome</keyword>
<evidence type="ECO:0000313" key="3">
    <source>
        <dbReference type="EMBL" id="QCW83480.1"/>
    </source>
</evidence>
<dbReference type="NCBIfam" id="TIGR02595">
    <property type="entry name" value="PEP_CTERM"/>
    <property type="match status" value="1"/>
</dbReference>
<feature type="chain" id="PRO_5020403435" evidence="1">
    <location>
        <begin position="36"/>
        <end position="297"/>
    </location>
</feature>
<organism evidence="3 4">
    <name type="scientific">Methylotuvimicrobium buryatense</name>
    <name type="common">Methylomicrobium buryatense</name>
    <dbReference type="NCBI Taxonomy" id="95641"/>
    <lineage>
        <taxon>Bacteria</taxon>
        <taxon>Pseudomonadati</taxon>
        <taxon>Pseudomonadota</taxon>
        <taxon>Gammaproteobacteria</taxon>
        <taxon>Methylococcales</taxon>
        <taxon>Methylococcaceae</taxon>
        <taxon>Methylotuvimicrobium</taxon>
    </lineage>
</organism>
<protein>
    <submittedName>
        <fullName evidence="3">PEP-CTERM sorting domain-containing protein</fullName>
    </submittedName>
</protein>
<dbReference type="Pfam" id="PF07589">
    <property type="entry name" value="PEP-CTERM"/>
    <property type="match status" value="1"/>
</dbReference>
<proteinExistence type="predicted"/>
<accession>A0A4P9USH5</accession>
<dbReference type="AlphaFoldDB" id="A0A4P9USH5"/>
<dbReference type="Proteomes" id="UP000305881">
    <property type="component" value="Chromosome"/>
</dbReference>
<dbReference type="EMBL" id="CP035467">
    <property type="protein sequence ID" value="QCW83480.1"/>
    <property type="molecule type" value="Genomic_DNA"/>
</dbReference>
<evidence type="ECO:0000313" key="4">
    <source>
        <dbReference type="Proteomes" id="UP000305881"/>
    </source>
</evidence>
<sequence>MQSQPLFIYRRFLMNTLIKTLGAGILAATSTAITAAPMEWYVDVLVDHGGSFPETKVNPTSTGIKDQADISFQSQTLVNTTNPGSLTVGDTIVTYAGLIAASTNITAQSYSNNLFTALLPTIPDSANNRFGDAWYLTFRTTNLSGVISGLSDPLRPEVSYSSGTIELLFSTDLANWSNFMNLNVISSTYDTANNLNIVGNIDFTGVDTTYSSLFHKVDGISFYDNWLDGDANPISFSLDQNLGAPTITPIDANTIKLSGTHGAQLYFNTVPEPATLGLLGMGMLGLGVAKQRKKLKA</sequence>
<feature type="domain" description="Ice-binding protein C-terminal" evidence="2">
    <location>
        <begin position="269"/>
        <end position="292"/>
    </location>
</feature>
<dbReference type="KEGG" id="mbur:EQU24_15420"/>